<dbReference type="AlphaFoldDB" id="A0A1B6CA31"/>
<feature type="region of interest" description="Disordered" evidence="1">
    <location>
        <begin position="94"/>
        <end position="114"/>
    </location>
</feature>
<dbReference type="EMBL" id="GEDC01027014">
    <property type="protein sequence ID" value="JAS10284.1"/>
    <property type="molecule type" value="Transcribed_RNA"/>
</dbReference>
<proteinExistence type="predicted"/>
<accession>A0A1B6CA31</accession>
<feature type="non-terminal residue" evidence="2">
    <location>
        <position position="1"/>
    </location>
</feature>
<protein>
    <submittedName>
        <fullName evidence="2">Uncharacterized protein</fullName>
    </submittedName>
</protein>
<evidence type="ECO:0000313" key="2">
    <source>
        <dbReference type="EMBL" id="JAS10284.1"/>
    </source>
</evidence>
<organism evidence="2">
    <name type="scientific">Clastoptera arizonana</name>
    <name type="common">Arizona spittle bug</name>
    <dbReference type="NCBI Taxonomy" id="38151"/>
    <lineage>
        <taxon>Eukaryota</taxon>
        <taxon>Metazoa</taxon>
        <taxon>Ecdysozoa</taxon>
        <taxon>Arthropoda</taxon>
        <taxon>Hexapoda</taxon>
        <taxon>Insecta</taxon>
        <taxon>Pterygota</taxon>
        <taxon>Neoptera</taxon>
        <taxon>Paraneoptera</taxon>
        <taxon>Hemiptera</taxon>
        <taxon>Auchenorrhyncha</taxon>
        <taxon>Cercopoidea</taxon>
        <taxon>Clastopteridae</taxon>
        <taxon>Clastoptera</taxon>
    </lineage>
</organism>
<sequence length="136" mass="15093">IIYWSSVFKSLRQTSKSSDSKMQFLPSIFLLTIIASVIQVAISSYDDGDSGNEVSVLLEKIMKSVYEQPQVLSQKILPFTTSYPTPITTTSYPTSPYPTTITTSTPPSTTTPRPCPHLRLLKKKVITIDDFAAEDL</sequence>
<gene>
    <name evidence="2" type="ORF">g.10265</name>
</gene>
<reference evidence="2" key="1">
    <citation type="submission" date="2015-12" db="EMBL/GenBank/DDBJ databases">
        <title>De novo transcriptome assembly of four potential Pierce s Disease insect vectors from Arizona vineyards.</title>
        <authorList>
            <person name="Tassone E.E."/>
        </authorList>
    </citation>
    <scope>NUCLEOTIDE SEQUENCE</scope>
</reference>
<name>A0A1B6CA31_9HEMI</name>
<evidence type="ECO:0000256" key="1">
    <source>
        <dbReference type="SAM" id="MobiDB-lite"/>
    </source>
</evidence>
<feature type="compositionally biased region" description="Low complexity" evidence="1">
    <location>
        <begin position="94"/>
        <end position="112"/>
    </location>
</feature>